<keyword evidence="1" id="KW-0732">Signal</keyword>
<dbReference type="Proteomes" id="UP000620124">
    <property type="component" value="Unassembled WGS sequence"/>
</dbReference>
<reference evidence="2" key="1">
    <citation type="submission" date="2020-05" db="EMBL/GenBank/DDBJ databases">
        <title>Mycena genomes resolve the evolution of fungal bioluminescence.</title>
        <authorList>
            <person name="Tsai I.J."/>
        </authorList>
    </citation>
    <scope>NUCLEOTIDE SEQUENCE</scope>
    <source>
        <strain evidence="2">CCC161011</strain>
    </source>
</reference>
<keyword evidence="3" id="KW-1185">Reference proteome</keyword>
<evidence type="ECO:0000313" key="3">
    <source>
        <dbReference type="Proteomes" id="UP000620124"/>
    </source>
</evidence>
<gene>
    <name evidence="2" type="ORF">MVEN_00404900</name>
</gene>
<organism evidence="2 3">
    <name type="scientific">Mycena venus</name>
    <dbReference type="NCBI Taxonomy" id="2733690"/>
    <lineage>
        <taxon>Eukaryota</taxon>
        <taxon>Fungi</taxon>
        <taxon>Dikarya</taxon>
        <taxon>Basidiomycota</taxon>
        <taxon>Agaricomycotina</taxon>
        <taxon>Agaricomycetes</taxon>
        <taxon>Agaricomycetidae</taxon>
        <taxon>Agaricales</taxon>
        <taxon>Marasmiineae</taxon>
        <taxon>Mycenaceae</taxon>
        <taxon>Mycena</taxon>
    </lineage>
</organism>
<feature type="signal peptide" evidence="1">
    <location>
        <begin position="1"/>
        <end position="19"/>
    </location>
</feature>
<dbReference type="EMBL" id="JACAZI010000003">
    <property type="protein sequence ID" value="KAF7365329.1"/>
    <property type="molecule type" value="Genomic_DNA"/>
</dbReference>
<feature type="chain" id="PRO_5034401478" evidence="1">
    <location>
        <begin position="20"/>
        <end position="162"/>
    </location>
</feature>
<evidence type="ECO:0000256" key="1">
    <source>
        <dbReference type="SAM" id="SignalP"/>
    </source>
</evidence>
<proteinExistence type="predicted"/>
<evidence type="ECO:0000313" key="2">
    <source>
        <dbReference type="EMBL" id="KAF7365329.1"/>
    </source>
</evidence>
<name>A0A8H6YVA5_9AGAR</name>
<sequence>MFNKITLLFVAFVASSVLAVPIPDVSNDIFQQCIAKGGDSFDCAQEADAPPTCNKDLITSNLADLQQTAKEIQAVGLVAPDPLAADQGGATLKTVFTALDAATKANAAGDFATVVTNLQQIVDVTDTFLSPLIQDGQESGDDLDVNETASDTLSIAQLCASA</sequence>
<accession>A0A8H6YVA5</accession>
<protein>
    <submittedName>
        <fullName evidence="2">Uncharacterized protein</fullName>
    </submittedName>
</protein>
<dbReference type="AlphaFoldDB" id="A0A8H6YVA5"/>
<dbReference type="OrthoDB" id="3002421at2759"/>
<comment type="caution">
    <text evidence="2">The sequence shown here is derived from an EMBL/GenBank/DDBJ whole genome shotgun (WGS) entry which is preliminary data.</text>
</comment>